<reference evidence="2" key="4">
    <citation type="submission" date="2017-01" db="UniProtKB">
        <authorList>
            <consortium name="EnsemblFungi"/>
        </authorList>
    </citation>
    <scope>IDENTIFICATION</scope>
    <source>
        <strain evidence="2">PH-1 / ATCC MYA-4620 / FGSC 9075 / NRRL 31084</strain>
    </source>
</reference>
<dbReference type="EMBL" id="HG970334">
    <property type="protein sequence ID" value="CEF88055.1"/>
    <property type="molecule type" value="Genomic_DNA"/>
</dbReference>
<keyword evidence="3" id="KW-1185">Reference proteome</keyword>
<dbReference type="eggNOG" id="ENOG502RXAF">
    <property type="taxonomic scope" value="Eukaryota"/>
</dbReference>
<dbReference type="AlphaFoldDB" id="A0A098E1R8"/>
<dbReference type="PANTHER" id="PTHR42037:SF1">
    <property type="match status" value="1"/>
</dbReference>
<reference evidence="2 3" key="1">
    <citation type="journal article" date="2007" name="Science">
        <title>The Fusarium graminearum genome reveals a link between localized polymorphism and pathogen specialization.</title>
        <authorList>
            <person name="Cuomo C.A."/>
            <person name="Gueldener U."/>
            <person name="Xu J.-R."/>
            <person name="Trail F."/>
            <person name="Turgeon B.G."/>
            <person name="Di Pietro A."/>
            <person name="Walton J.D."/>
            <person name="Ma L.-J."/>
            <person name="Baker S.E."/>
            <person name="Rep M."/>
            <person name="Adam G."/>
            <person name="Antoniw J."/>
            <person name="Baldwin T."/>
            <person name="Calvo S.E."/>
            <person name="Chang Y.-L."/>
            <person name="DeCaprio D."/>
            <person name="Gale L.R."/>
            <person name="Gnerre S."/>
            <person name="Goswami R.S."/>
            <person name="Hammond-Kosack K."/>
            <person name="Harris L.J."/>
            <person name="Hilburn K."/>
            <person name="Kennell J.C."/>
            <person name="Kroken S."/>
            <person name="Magnuson J.K."/>
            <person name="Mannhaupt G."/>
            <person name="Mauceli E.W."/>
            <person name="Mewes H.-W."/>
            <person name="Mitterbauer R."/>
            <person name="Muehlbauer G."/>
            <person name="Muensterkoetter M."/>
            <person name="Nelson D."/>
            <person name="O'Donnell K."/>
            <person name="Ouellet T."/>
            <person name="Qi W."/>
            <person name="Quesneville H."/>
            <person name="Roncero M.I.G."/>
            <person name="Seong K.-Y."/>
            <person name="Tetko I.V."/>
            <person name="Urban M."/>
            <person name="Waalwijk C."/>
            <person name="Ward T.J."/>
            <person name="Yao J."/>
            <person name="Birren B.W."/>
            <person name="Kistler H.C."/>
        </authorList>
    </citation>
    <scope>NUCLEOTIDE SEQUENCE [LARGE SCALE GENOMIC DNA]</scope>
    <source>
        <strain evidence="3">ATCC MYA-4620 / CBS 123657 / FGSC 9075 / NRRL 31084 / PH-1</strain>
        <strain evidence="2">PH-1 / ATCC MYA-4620 / FGSC 9075 / NRRL 31084</strain>
    </source>
</reference>
<accession>A0A0E0SNP2</accession>
<name>A0A098E1R8_GIBZE</name>
<dbReference type="VEuPathDB" id="FungiDB:FGRAMPH1_01G16093"/>
<reference evidence="2 3" key="2">
    <citation type="journal article" date="2010" name="Nature">
        <title>Comparative genomics reveals mobile pathogenicity chromosomes in Fusarium.</title>
        <authorList>
            <person name="Ma L.J."/>
            <person name="van der Does H.C."/>
            <person name="Borkovich K.A."/>
            <person name="Coleman J.J."/>
            <person name="Daboussi M.J."/>
            <person name="Di Pietro A."/>
            <person name="Dufresne M."/>
            <person name="Freitag M."/>
            <person name="Grabherr M."/>
            <person name="Henrissat B."/>
            <person name="Houterman P.M."/>
            <person name="Kang S."/>
            <person name="Shim W.B."/>
            <person name="Woloshuk C."/>
            <person name="Xie X."/>
            <person name="Xu J.R."/>
            <person name="Antoniw J."/>
            <person name="Baker S.E."/>
            <person name="Bluhm B.H."/>
            <person name="Breakspear A."/>
            <person name="Brown D.W."/>
            <person name="Butchko R.A."/>
            <person name="Chapman S."/>
            <person name="Coulson R."/>
            <person name="Coutinho P.M."/>
            <person name="Danchin E.G."/>
            <person name="Diener A."/>
            <person name="Gale L.R."/>
            <person name="Gardiner D.M."/>
            <person name="Goff S."/>
            <person name="Hammond-Kosack K.E."/>
            <person name="Hilburn K."/>
            <person name="Hua-Van A."/>
            <person name="Jonkers W."/>
            <person name="Kazan K."/>
            <person name="Kodira C.D."/>
            <person name="Koehrsen M."/>
            <person name="Kumar L."/>
            <person name="Lee Y.H."/>
            <person name="Li L."/>
            <person name="Manners J.M."/>
            <person name="Miranda-Saavedra D."/>
            <person name="Mukherjee M."/>
            <person name="Park G."/>
            <person name="Park J."/>
            <person name="Park S.Y."/>
            <person name="Proctor R.H."/>
            <person name="Regev A."/>
            <person name="Ruiz-Roldan M.C."/>
            <person name="Sain D."/>
            <person name="Sakthikumar S."/>
            <person name="Sykes S."/>
            <person name="Schwartz D.C."/>
            <person name="Turgeon B.G."/>
            <person name="Wapinski I."/>
            <person name="Yoder O."/>
            <person name="Young S."/>
            <person name="Zeng Q."/>
            <person name="Zhou S."/>
            <person name="Galagan J."/>
            <person name="Cuomo C.A."/>
            <person name="Kistler H.C."/>
            <person name="Rep M."/>
        </authorList>
    </citation>
    <scope>GENOME REANNOTATION</scope>
    <source>
        <strain evidence="3">ATCC MYA-4620 / CBS 123657 / FGSC 9075 / NRRL 31084 / PH-1</strain>
        <strain evidence="2">PH-1 / ATCC MYA-4620 / FGSC 9075 / NRRL 31084</strain>
    </source>
</reference>
<dbReference type="EnsemblFungi" id="CEF88055">
    <property type="protein sequence ID" value="CEF88055"/>
    <property type="gene ID" value="FGRRES_04697_M"/>
</dbReference>
<reference evidence="1 3" key="3">
    <citation type="journal article" date="2015" name="BMC Genomics">
        <title>The completed genome sequence of the pathogenic ascomycete fungus Fusarium graminearum.</title>
        <authorList>
            <person name="King R."/>
            <person name="Urban M."/>
            <person name="Hammond-Kosack M.C."/>
            <person name="Hassani-Pak K."/>
            <person name="Hammond-Kosack K.E."/>
        </authorList>
    </citation>
    <scope>NUCLEOTIDE SEQUENCE [LARGE SCALE GENOMIC DNA]</scope>
    <source>
        <strain evidence="3">ATCC MYA-4620 / CBS 123657 / FGSC 9075 / NRRL 31084 / PH-1</strain>
        <strain evidence="1">PH-1</strain>
    </source>
</reference>
<sequence length="476" mass="54271">MNKIQQNGAITGDTHKRFVKVATLLSLIDPVRGEPTVHSLDMHPHENARKMESLQKKFLDSFALICSTSAKSGETASAVCMKQGHPTGTVLRHARNLGVPQQLLLLLNEVLDELSAASSTRLLTRNDTVLSTQQKEHRLLLKIVNLTRLRIESILQRLCTPRNQQCSKKVIDNLREDNVVSEDPEKAGFATWMQRLPVLMSLEPNAESDVLVPHIQWASRAKWVYSEHLEALFCPGEEELPDWIFQIYKLGRYFAAAKAMIKLAIKQPFLFSSIHIEVINAPDQERFTLRNDLTALKTVLQKLTDVDHEKLMSQLGQIWLTEDPELQFRQACRLTLTVHAEMQILSFYDHHPELTPRLAFMGTSKKTCFLCHRFMSRHPLQMSTSASHQKLYPSWMPAPCFKSDVRKRHKTLLWELSRYLEATTARDLETRLGIRRRKNLDSTAGPSLTTSGSIASDWWNSELANPDNILDLNPSV</sequence>
<dbReference type="PANTHER" id="PTHR42037">
    <property type="match status" value="1"/>
</dbReference>
<gene>
    <name evidence="2" type="primary">FG04697.1</name>
    <name evidence="1" type="ORF">FGRAMPH1_01T16093</name>
</gene>
<evidence type="ECO:0000313" key="3">
    <source>
        <dbReference type="Proteomes" id="UP000070720"/>
    </source>
</evidence>
<proteinExistence type="predicted"/>
<accession>A0A098E1R8</accession>
<evidence type="ECO:0000313" key="1">
    <source>
        <dbReference type="EMBL" id="CEF88055.1"/>
    </source>
</evidence>
<dbReference type="InterPro" id="IPR027796">
    <property type="entry name" value="OTT_1508_deam-like"/>
</dbReference>
<dbReference type="InParanoid" id="A0A098E1R8"/>
<dbReference type="Proteomes" id="UP000070720">
    <property type="component" value="Chromosome 3"/>
</dbReference>
<organism evidence="1 3">
    <name type="scientific">Gibberella zeae (strain ATCC MYA-4620 / CBS 123657 / FGSC 9075 / NRRL 31084 / PH-1)</name>
    <name type="common">Wheat head blight fungus</name>
    <name type="synonym">Fusarium graminearum</name>
    <dbReference type="NCBI Taxonomy" id="229533"/>
    <lineage>
        <taxon>Eukaryota</taxon>
        <taxon>Fungi</taxon>
        <taxon>Dikarya</taxon>
        <taxon>Ascomycota</taxon>
        <taxon>Pezizomycotina</taxon>
        <taxon>Sordariomycetes</taxon>
        <taxon>Hypocreomycetidae</taxon>
        <taxon>Hypocreales</taxon>
        <taxon>Nectriaceae</taxon>
        <taxon>Fusarium</taxon>
    </lineage>
</organism>
<protein>
    <submittedName>
        <fullName evidence="1">Chromosome 3, complete genome</fullName>
    </submittedName>
</protein>
<dbReference type="Pfam" id="PF14441">
    <property type="entry name" value="OTT_1508_deam"/>
    <property type="match status" value="1"/>
</dbReference>
<evidence type="ECO:0000313" key="2">
    <source>
        <dbReference type="EnsemblFungi" id="CEF88055"/>
    </source>
</evidence>